<organism evidence="2">
    <name type="scientific">Guillardia theta</name>
    <name type="common">Cryptophyte</name>
    <name type="synonym">Cryptomonas phi</name>
    <dbReference type="NCBI Taxonomy" id="55529"/>
    <lineage>
        <taxon>Eukaryota</taxon>
        <taxon>Cryptophyceae</taxon>
        <taxon>Pyrenomonadales</taxon>
        <taxon>Geminigeraceae</taxon>
        <taxon>Guillardia</taxon>
    </lineage>
</organism>
<accession>A0A7S4P6B2</accession>
<dbReference type="AlphaFoldDB" id="A0A7S4P6B2"/>
<proteinExistence type="predicted"/>
<feature type="compositionally biased region" description="Basic and acidic residues" evidence="1">
    <location>
        <begin position="1"/>
        <end position="11"/>
    </location>
</feature>
<name>A0A7S4P6B2_GUITH</name>
<protein>
    <submittedName>
        <fullName evidence="2">Uncharacterized protein</fullName>
    </submittedName>
</protein>
<feature type="region of interest" description="Disordered" evidence="1">
    <location>
        <begin position="180"/>
        <end position="221"/>
    </location>
</feature>
<gene>
    <name evidence="2" type="ORF">GTHE00462_LOCUS29757</name>
</gene>
<dbReference type="EMBL" id="HBKN01037972">
    <property type="protein sequence ID" value="CAE2325145.1"/>
    <property type="molecule type" value="Transcribed_RNA"/>
</dbReference>
<feature type="region of interest" description="Disordered" evidence="1">
    <location>
        <begin position="1"/>
        <end position="56"/>
    </location>
</feature>
<feature type="region of interest" description="Disordered" evidence="1">
    <location>
        <begin position="242"/>
        <end position="261"/>
    </location>
</feature>
<evidence type="ECO:0000256" key="1">
    <source>
        <dbReference type="SAM" id="MobiDB-lite"/>
    </source>
</evidence>
<sequence>MKGASREREATHAPSVASIHARVPDVRLLEETSIDDDDRSSQASPSHSHSTRDSPRQAVNILIDAQDFGSSPFKLHFDFSDDQVQQDKKPQQLTRKPMSSLDLTRTTFSSFNEEEDSYRWYRRSGWRTQRLKLFNMPMNPMNSSYARLAEHVWSKASSHVSLHAGDYLLDKERLKRVDSSPLARSRIRRSEASHPARPSSRTTAKVRDNVKPAAAKESTSQEWMREELKAILLEHPRGGGAWRMRVEERATPQGSADRRKK</sequence>
<evidence type="ECO:0000313" key="2">
    <source>
        <dbReference type="EMBL" id="CAE2325145.1"/>
    </source>
</evidence>
<reference evidence="2" key="1">
    <citation type="submission" date="2021-01" db="EMBL/GenBank/DDBJ databases">
        <authorList>
            <person name="Corre E."/>
            <person name="Pelletier E."/>
            <person name="Niang G."/>
            <person name="Scheremetjew M."/>
            <person name="Finn R."/>
            <person name="Kale V."/>
            <person name="Holt S."/>
            <person name="Cochrane G."/>
            <person name="Meng A."/>
            <person name="Brown T."/>
            <person name="Cohen L."/>
        </authorList>
    </citation>
    <scope>NUCLEOTIDE SEQUENCE</scope>
    <source>
        <strain evidence="2">CCMP 2712</strain>
    </source>
</reference>